<protein>
    <recommendedName>
        <fullName evidence="1">DUF6795 domain-containing protein</fullName>
    </recommendedName>
</protein>
<reference evidence="2 3" key="1">
    <citation type="submission" date="2017-10" db="EMBL/GenBank/DDBJ databases">
        <authorList>
            <person name="Banno H."/>
            <person name="Chua N.-H."/>
        </authorList>
    </citation>
    <scope>NUCLEOTIDE SEQUENCE [LARGE SCALE GENOMIC DNA]</scope>
    <source>
        <strain evidence="2">Vibrio tapetis CECT4600</strain>
    </source>
</reference>
<dbReference type="EMBL" id="LT960611">
    <property type="protein sequence ID" value="SON50582.1"/>
    <property type="molecule type" value="Genomic_DNA"/>
</dbReference>
<keyword evidence="3" id="KW-1185">Reference proteome</keyword>
<name>A0A2N8ZF82_9VIBR</name>
<dbReference type="Proteomes" id="UP000235828">
    <property type="component" value="Chromosome A"/>
</dbReference>
<evidence type="ECO:0000313" key="3">
    <source>
        <dbReference type="Proteomes" id="UP000235828"/>
    </source>
</evidence>
<gene>
    <name evidence="2" type="ORF">VTAP4600_A2609</name>
</gene>
<organism evidence="2 3">
    <name type="scientific">Vibrio tapetis subsp. tapetis</name>
    <dbReference type="NCBI Taxonomy" id="1671868"/>
    <lineage>
        <taxon>Bacteria</taxon>
        <taxon>Pseudomonadati</taxon>
        <taxon>Pseudomonadota</taxon>
        <taxon>Gammaproteobacteria</taxon>
        <taxon>Vibrionales</taxon>
        <taxon>Vibrionaceae</taxon>
        <taxon>Vibrio</taxon>
    </lineage>
</organism>
<proteinExistence type="predicted"/>
<dbReference type="InterPro" id="IPR046474">
    <property type="entry name" value="DUF6795"/>
</dbReference>
<evidence type="ECO:0000259" key="1">
    <source>
        <dbReference type="Pfam" id="PF20598"/>
    </source>
</evidence>
<evidence type="ECO:0000313" key="2">
    <source>
        <dbReference type="EMBL" id="SON50582.1"/>
    </source>
</evidence>
<dbReference type="Pfam" id="PF20598">
    <property type="entry name" value="DUF6795"/>
    <property type="match status" value="1"/>
</dbReference>
<feature type="domain" description="DUF6795" evidence="1">
    <location>
        <begin position="38"/>
        <end position="140"/>
    </location>
</feature>
<dbReference type="AlphaFoldDB" id="A0A2N8ZF82"/>
<accession>A0A2N8ZF82</accession>
<dbReference type="KEGG" id="vta:A2609"/>
<sequence>MRRLIYCFCILILFLSFGSHSKMLNFLKPYSYKICPKINGVINKAGEPFPGLELNLHVEYGDSYFLHKATTDKKGRFHFDEIIIHRWLKPSELNNNVIGIELFVTSDGREKYMWASYVDALVLDQFIIENLASLECDLDSARYQYDFPNEKENSVPYNVYGICSLKGYVGKVINEDED</sequence>